<keyword evidence="3" id="KW-1185">Reference proteome</keyword>
<proteinExistence type="predicted"/>
<evidence type="ECO:0000313" key="2">
    <source>
        <dbReference type="EMBL" id="MFD1410926.1"/>
    </source>
</evidence>
<comment type="caution">
    <text evidence="2">The sequence shown here is derived from an EMBL/GenBank/DDBJ whole genome shotgun (WGS) entry which is preliminary data.</text>
</comment>
<protein>
    <submittedName>
        <fullName evidence="2">Uncharacterized protein</fullName>
    </submittedName>
</protein>
<feature type="transmembrane region" description="Helical" evidence="1">
    <location>
        <begin position="6"/>
        <end position="28"/>
    </location>
</feature>
<keyword evidence="1" id="KW-0472">Membrane</keyword>
<organism evidence="2 3">
    <name type="scientific">Lapidilactobacillus gannanensis</name>
    <dbReference type="NCBI Taxonomy" id="2486002"/>
    <lineage>
        <taxon>Bacteria</taxon>
        <taxon>Bacillati</taxon>
        <taxon>Bacillota</taxon>
        <taxon>Bacilli</taxon>
        <taxon>Lactobacillales</taxon>
        <taxon>Lactobacillaceae</taxon>
        <taxon>Lapidilactobacillus</taxon>
    </lineage>
</organism>
<accession>A0ABW4BL15</accession>
<evidence type="ECO:0000256" key="1">
    <source>
        <dbReference type="SAM" id="Phobius"/>
    </source>
</evidence>
<name>A0ABW4BL15_9LACO</name>
<gene>
    <name evidence="2" type="ORF">ACFQ4R_04785</name>
</gene>
<reference evidence="3" key="1">
    <citation type="journal article" date="2019" name="Int. J. Syst. Evol. Microbiol.">
        <title>The Global Catalogue of Microorganisms (GCM) 10K type strain sequencing project: providing services to taxonomists for standard genome sequencing and annotation.</title>
        <authorList>
            <consortium name="The Broad Institute Genomics Platform"/>
            <consortium name="The Broad Institute Genome Sequencing Center for Infectious Disease"/>
            <person name="Wu L."/>
            <person name="Ma J."/>
        </authorList>
    </citation>
    <scope>NUCLEOTIDE SEQUENCE [LARGE SCALE GENOMIC DNA]</scope>
    <source>
        <strain evidence="3">CCM 8937</strain>
    </source>
</reference>
<evidence type="ECO:0000313" key="3">
    <source>
        <dbReference type="Proteomes" id="UP001597191"/>
    </source>
</evidence>
<dbReference type="EMBL" id="JBHTOH010000030">
    <property type="protein sequence ID" value="MFD1410926.1"/>
    <property type="molecule type" value="Genomic_DNA"/>
</dbReference>
<dbReference type="Proteomes" id="UP001597191">
    <property type="component" value="Unassembled WGS sequence"/>
</dbReference>
<keyword evidence="1" id="KW-0812">Transmembrane</keyword>
<keyword evidence="1" id="KW-1133">Transmembrane helix</keyword>
<sequence>MEIGTLAEWVAGISELLAVIVALFLPMYNAHRQNRKQEEQVLKVSFRIGKRVIQDKADHPETAMDKLESYQDLRKFSTVVSLVTDSTAVIIFLHDLDEILVEVDHGQLTAAKASQQIDSWHV</sequence>
<dbReference type="RefSeq" id="WP_125649268.1">
    <property type="nucleotide sequence ID" value="NZ_JBHTOH010000030.1"/>
</dbReference>